<dbReference type="GO" id="GO:0005730">
    <property type="term" value="C:nucleolus"/>
    <property type="evidence" value="ECO:0007669"/>
    <property type="project" value="UniProtKB-SubCell"/>
</dbReference>
<accession>A0A9P8PNB8</accession>
<name>A0A9P8PNB8_9ASCO</name>
<dbReference type="PANTHER" id="PTHR14577:SF0">
    <property type="entry name" value="NUCLEOLAR PROTEIN 12"/>
    <property type="match status" value="1"/>
</dbReference>
<dbReference type="EMBL" id="JAEUBF010000877">
    <property type="protein sequence ID" value="KAH3674354.1"/>
    <property type="molecule type" value="Genomic_DNA"/>
</dbReference>
<protein>
    <recommendedName>
        <fullName evidence="8">Ribosomal RNA-processing protein 17</fullName>
    </recommendedName>
</protein>
<evidence type="ECO:0000256" key="3">
    <source>
        <dbReference type="ARBA" id="ARBA00023054"/>
    </source>
</evidence>
<dbReference type="OrthoDB" id="551633at2759"/>
<dbReference type="PANTHER" id="PTHR14577">
    <property type="entry name" value="NUCLEOLAR PROTEIN 12"/>
    <property type="match status" value="1"/>
</dbReference>
<keyword evidence="3" id="KW-0175">Coiled coil</keyword>
<evidence type="ECO:0000256" key="2">
    <source>
        <dbReference type="ARBA" id="ARBA00007175"/>
    </source>
</evidence>
<evidence type="ECO:0000313" key="7">
    <source>
        <dbReference type="Proteomes" id="UP000769528"/>
    </source>
</evidence>
<evidence type="ECO:0000256" key="1">
    <source>
        <dbReference type="ARBA" id="ARBA00004604"/>
    </source>
</evidence>
<gene>
    <name evidence="6" type="ORF">WICMUC_003380</name>
</gene>
<comment type="similarity">
    <text evidence="2">Belongs to the RRP17 family.</text>
</comment>
<organism evidence="6 7">
    <name type="scientific">Wickerhamomyces mucosus</name>
    <dbReference type="NCBI Taxonomy" id="1378264"/>
    <lineage>
        <taxon>Eukaryota</taxon>
        <taxon>Fungi</taxon>
        <taxon>Dikarya</taxon>
        <taxon>Ascomycota</taxon>
        <taxon>Saccharomycotina</taxon>
        <taxon>Saccharomycetes</taxon>
        <taxon>Phaffomycetales</taxon>
        <taxon>Wickerhamomycetaceae</taxon>
        <taxon>Wickerhamomyces</taxon>
    </lineage>
</organism>
<comment type="caution">
    <text evidence="6">The sequence shown here is derived from an EMBL/GenBank/DDBJ whole genome shotgun (WGS) entry which is preliminary data.</text>
</comment>
<dbReference type="GO" id="GO:0019843">
    <property type="term" value="F:rRNA binding"/>
    <property type="evidence" value="ECO:0007669"/>
    <property type="project" value="TreeGrafter"/>
</dbReference>
<proteinExistence type="inferred from homology"/>
<dbReference type="AlphaFoldDB" id="A0A9P8PNB8"/>
<keyword evidence="7" id="KW-1185">Reference proteome</keyword>
<keyword evidence="4" id="KW-0539">Nucleus</keyword>
<reference evidence="6" key="1">
    <citation type="journal article" date="2021" name="Open Biol.">
        <title>Shared evolutionary footprints suggest mitochondrial oxidative damage underlies multiple complex I losses in fungi.</title>
        <authorList>
            <person name="Schikora-Tamarit M.A."/>
            <person name="Marcet-Houben M."/>
            <person name="Nosek J."/>
            <person name="Gabaldon T."/>
        </authorList>
    </citation>
    <scope>NUCLEOTIDE SEQUENCE</scope>
    <source>
        <strain evidence="6">CBS6341</strain>
    </source>
</reference>
<dbReference type="Proteomes" id="UP000769528">
    <property type="component" value="Unassembled WGS sequence"/>
</dbReference>
<evidence type="ECO:0000256" key="4">
    <source>
        <dbReference type="ARBA" id="ARBA00023242"/>
    </source>
</evidence>
<comment type="subcellular location">
    <subcellularLocation>
        <location evidence="1">Nucleus</location>
        <location evidence="1">Nucleolus</location>
    </subcellularLocation>
</comment>
<reference evidence="6" key="2">
    <citation type="submission" date="2021-01" db="EMBL/GenBank/DDBJ databases">
        <authorList>
            <person name="Schikora-Tamarit M.A."/>
        </authorList>
    </citation>
    <scope>NUCLEOTIDE SEQUENCE</scope>
    <source>
        <strain evidence="6">CBS6341</strain>
    </source>
</reference>
<feature type="compositionally biased region" description="Acidic residues" evidence="5">
    <location>
        <begin position="97"/>
        <end position="126"/>
    </location>
</feature>
<evidence type="ECO:0000313" key="6">
    <source>
        <dbReference type="EMBL" id="KAH3674354.1"/>
    </source>
</evidence>
<feature type="compositionally biased region" description="Basic residues" evidence="5">
    <location>
        <begin position="205"/>
        <end position="217"/>
    </location>
</feature>
<evidence type="ECO:0008006" key="8">
    <source>
        <dbReference type="Google" id="ProtNLM"/>
    </source>
</evidence>
<feature type="region of interest" description="Disordered" evidence="5">
    <location>
        <begin position="93"/>
        <end position="129"/>
    </location>
</feature>
<dbReference type="Pfam" id="PF09805">
    <property type="entry name" value="Nop25"/>
    <property type="match status" value="1"/>
</dbReference>
<feature type="region of interest" description="Disordered" evidence="5">
    <location>
        <begin position="183"/>
        <end position="217"/>
    </location>
</feature>
<evidence type="ECO:0000256" key="5">
    <source>
        <dbReference type="SAM" id="MobiDB-lite"/>
    </source>
</evidence>
<sequence length="217" mass="25974">MGKRTNRDILTGGKKYTQNKAKQHLVEEVVFDKDSRLDYLTGFHKRKLERQKKAQEYFKEQERLAKIEERKQIKLEKEKEMLENLEKYKETLKNINGDDDNEFKVSDDEENEEDEQEWEGIQDEDSEPKGILKQHIGEDEVIIEDLSDNKLEEIAKLNFVNLEKSEKILKDSIERARQYAQIAQKAESKPRKKKFRYLTKGERRSNKRKAITNKRRK</sequence>
<dbReference type="InterPro" id="IPR019186">
    <property type="entry name" value="Nucleolar_protein_12"/>
</dbReference>